<gene>
    <name evidence="1" type="ORF">ARMGADRAFT_1091325</name>
</gene>
<protein>
    <submittedName>
        <fullName evidence="1">Uncharacterized protein</fullName>
    </submittedName>
</protein>
<dbReference type="Proteomes" id="UP000217790">
    <property type="component" value="Unassembled WGS sequence"/>
</dbReference>
<evidence type="ECO:0000313" key="1">
    <source>
        <dbReference type="EMBL" id="PBK81439.1"/>
    </source>
</evidence>
<dbReference type="AlphaFoldDB" id="A0A2H3CEB6"/>
<accession>A0A2H3CEB6</accession>
<dbReference type="OrthoDB" id="10440062at2759"/>
<sequence length="89" mass="9562">MAAPNLPPISLPILVAGDENYDRNDRDACLRVLNALLEAYHIGPDQVVVTEADTTSSINALVDALNFYSATITAGINETITSLVEMQET</sequence>
<dbReference type="InParanoid" id="A0A2H3CEB6"/>
<organism evidence="1 2">
    <name type="scientific">Armillaria gallica</name>
    <name type="common">Bulbous honey fungus</name>
    <name type="synonym">Armillaria bulbosa</name>
    <dbReference type="NCBI Taxonomy" id="47427"/>
    <lineage>
        <taxon>Eukaryota</taxon>
        <taxon>Fungi</taxon>
        <taxon>Dikarya</taxon>
        <taxon>Basidiomycota</taxon>
        <taxon>Agaricomycotina</taxon>
        <taxon>Agaricomycetes</taxon>
        <taxon>Agaricomycetidae</taxon>
        <taxon>Agaricales</taxon>
        <taxon>Marasmiineae</taxon>
        <taxon>Physalacriaceae</taxon>
        <taxon>Armillaria</taxon>
    </lineage>
</organism>
<name>A0A2H3CEB6_ARMGA</name>
<reference evidence="2" key="1">
    <citation type="journal article" date="2017" name="Nat. Ecol. Evol.">
        <title>Genome expansion and lineage-specific genetic innovations in the forest pathogenic fungi Armillaria.</title>
        <authorList>
            <person name="Sipos G."/>
            <person name="Prasanna A.N."/>
            <person name="Walter M.C."/>
            <person name="O'Connor E."/>
            <person name="Balint B."/>
            <person name="Krizsan K."/>
            <person name="Kiss B."/>
            <person name="Hess J."/>
            <person name="Varga T."/>
            <person name="Slot J."/>
            <person name="Riley R."/>
            <person name="Boka B."/>
            <person name="Rigling D."/>
            <person name="Barry K."/>
            <person name="Lee J."/>
            <person name="Mihaltcheva S."/>
            <person name="LaButti K."/>
            <person name="Lipzen A."/>
            <person name="Waldron R."/>
            <person name="Moloney N.M."/>
            <person name="Sperisen C."/>
            <person name="Kredics L."/>
            <person name="Vagvoelgyi C."/>
            <person name="Patrignani A."/>
            <person name="Fitzpatrick D."/>
            <person name="Nagy I."/>
            <person name="Doyle S."/>
            <person name="Anderson J.B."/>
            <person name="Grigoriev I.V."/>
            <person name="Gueldener U."/>
            <person name="Muensterkoetter M."/>
            <person name="Nagy L.G."/>
        </authorList>
    </citation>
    <scope>NUCLEOTIDE SEQUENCE [LARGE SCALE GENOMIC DNA]</scope>
    <source>
        <strain evidence="2">Ar21-2</strain>
    </source>
</reference>
<evidence type="ECO:0000313" key="2">
    <source>
        <dbReference type="Proteomes" id="UP000217790"/>
    </source>
</evidence>
<proteinExistence type="predicted"/>
<dbReference type="EMBL" id="KZ293730">
    <property type="protein sequence ID" value="PBK81439.1"/>
    <property type="molecule type" value="Genomic_DNA"/>
</dbReference>
<keyword evidence="2" id="KW-1185">Reference proteome</keyword>